<feature type="transmembrane region" description="Helical" evidence="1">
    <location>
        <begin position="27"/>
        <end position="47"/>
    </location>
</feature>
<keyword evidence="1" id="KW-0472">Membrane</keyword>
<dbReference type="PANTHER" id="PTHR35335">
    <property type="entry name" value="UPF0716 PROTEIN FXSA"/>
    <property type="match status" value="1"/>
</dbReference>
<proteinExistence type="predicted"/>
<dbReference type="Proteomes" id="UP000198734">
    <property type="component" value="Unassembled WGS sequence"/>
</dbReference>
<gene>
    <name evidence="2" type="ORF">SAMN05421670_2157</name>
</gene>
<dbReference type="Pfam" id="PF04186">
    <property type="entry name" value="FxsA"/>
    <property type="match status" value="1"/>
</dbReference>
<evidence type="ECO:0000256" key="1">
    <source>
        <dbReference type="SAM" id="Phobius"/>
    </source>
</evidence>
<accession>A0A1I5YQP7</accession>
<evidence type="ECO:0000313" key="3">
    <source>
        <dbReference type="Proteomes" id="UP000198734"/>
    </source>
</evidence>
<dbReference type="AlphaFoldDB" id="A0A1I5YQP7"/>
<keyword evidence="1" id="KW-1133">Transmembrane helix</keyword>
<dbReference type="NCBIfam" id="NF008528">
    <property type="entry name" value="PRK11463.1-2"/>
    <property type="match status" value="1"/>
</dbReference>
<evidence type="ECO:0000313" key="2">
    <source>
        <dbReference type="EMBL" id="SFQ46217.1"/>
    </source>
</evidence>
<dbReference type="GO" id="GO:0016020">
    <property type="term" value="C:membrane"/>
    <property type="evidence" value="ECO:0007669"/>
    <property type="project" value="InterPro"/>
</dbReference>
<dbReference type="InterPro" id="IPR007313">
    <property type="entry name" value="FxsA"/>
</dbReference>
<sequence>MMKWIIGLFILIPAIELYLLMLSGKTIGAGYTFLLIIASGVIGGYFAKRQGLKAFREVSESVKNYQAPGEAAINGISIFIGAILVVLPGFISDIIGFMLLFAPTRNLFKPLVYRWIRKKMKNGQVIVMKSS</sequence>
<dbReference type="STRING" id="126156.SAMN05421670_2157"/>
<organism evidence="2 3">
    <name type="scientific">Psychrobacillus psychrotolerans</name>
    <dbReference type="NCBI Taxonomy" id="126156"/>
    <lineage>
        <taxon>Bacteria</taxon>
        <taxon>Bacillati</taxon>
        <taxon>Bacillota</taxon>
        <taxon>Bacilli</taxon>
        <taxon>Bacillales</taxon>
        <taxon>Bacillaceae</taxon>
        <taxon>Psychrobacillus</taxon>
    </lineage>
</organism>
<dbReference type="RefSeq" id="WP_245762673.1">
    <property type="nucleotide sequence ID" value="NZ_CP183885.1"/>
</dbReference>
<dbReference type="EMBL" id="FOXU01000003">
    <property type="protein sequence ID" value="SFQ46217.1"/>
    <property type="molecule type" value="Genomic_DNA"/>
</dbReference>
<keyword evidence="1" id="KW-0812">Transmembrane</keyword>
<reference evidence="3" key="1">
    <citation type="submission" date="2016-10" db="EMBL/GenBank/DDBJ databases">
        <authorList>
            <person name="Varghese N."/>
            <person name="Submissions S."/>
        </authorList>
    </citation>
    <scope>NUCLEOTIDE SEQUENCE [LARGE SCALE GENOMIC DNA]</scope>
    <source>
        <strain evidence="3">DSM 11706</strain>
    </source>
</reference>
<protein>
    <submittedName>
        <fullName evidence="2">UPF0716 protein FxsA</fullName>
    </submittedName>
</protein>
<name>A0A1I5YQP7_9BACI</name>
<keyword evidence="3" id="KW-1185">Reference proteome</keyword>
<feature type="transmembrane region" description="Helical" evidence="1">
    <location>
        <begin position="78"/>
        <end position="102"/>
    </location>
</feature>
<dbReference type="PANTHER" id="PTHR35335:SF1">
    <property type="entry name" value="UPF0716 PROTEIN FXSA"/>
    <property type="match status" value="1"/>
</dbReference>